<dbReference type="EMBL" id="FOOK01000025">
    <property type="protein sequence ID" value="SFG29497.1"/>
    <property type="molecule type" value="Genomic_DNA"/>
</dbReference>
<dbReference type="SUPFAM" id="SSF56112">
    <property type="entry name" value="Protein kinase-like (PK-like)"/>
    <property type="match status" value="1"/>
</dbReference>
<accession>A0A1I2QT97</accession>
<evidence type="ECO:0000313" key="3">
    <source>
        <dbReference type="EMBL" id="SFG29497.1"/>
    </source>
</evidence>
<dbReference type="Proteomes" id="UP000198661">
    <property type="component" value="Unassembled WGS sequence"/>
</dbReference>
<sequence>MDPTRCLRSVQRAASGLRIRSFRPIRAGWDFFVLEVNGEWMFRFPRRPEGIVQLKREAAFLEKASPNLPVSVPRYEWICWDPPLPFGGYRKVTGLSLSDARSIPPDVSADLGRFLSALHSLPPGEVFPSDSVEQPDWVAVWQRRVRRWEGRLLKELDPFLEAAVRLWCRRLLEMLDSPSLRLTPIHGDLSADHVLIRNGRLSGVIDWGDACLGDPALDFAALWHELGETFAREVAKHGTGGREGTFWLRADLYRRLAPLHGLLHALERGDRRLWEANMRWLKEVAVQAGETGEPKGDTPPPGMGRCGPFPQRDRGPFGEVGDEGS</sequence>
<dbReference type="RefSeq" id="WP_092039648.1">
    <property type="nucleotide sequence ID" value="NZ_FOOK01000025.1"/>
</dbReference>
<keyword evidence="3" id="KW-0808">Transferase</keyword>
<proteinExistence type="predicted"/>
<dbReference type="Pfam" id="PF01636">
    <property type="entry name" value="APH"/>
    <property type="match status" value="1"/>
</dbReference>
<reference evidence="3 4" key="1">
    <citation type="submission" date="2016-10" db="EMBL/GenBank/DDBJ databases">
        <authorList>
            <person name="de Groot N.N."/>
        </authorList>
    </citation>
    <scope>NUCLEOTIDE SEQUENCE [LARGE SCALE GENOMIC DNA]</scope>
    <source>
        <strain evidence="3 4">DSM 44945</strain>
    </source>
</reference>
<dbReference type="STRING" id="201973.SAMN04488025_1253"/>
<keyword evidence="4" id="KW-1185">Reference proteome</keyword>
<evidence type="ECO:0000313" key="4">
    <source>
        <dbReference type="Proteomes" id="UP000198661"/>
    </source>
</evidence>
<protein>
    <submittedName>
        <fullName evidence="3">Aminoglycoside 2''-phosphotransferase</fullName>
    </submittedName>
</protein>
<dbReference type="InterPro" id="IPR002575">
    <property type="entry name" value="Aminoglycoside_PTrfase"/>
</dbReference>
<name>A0A1I2QT97_9BACL</name>
<evidence type="ECO:0000256" key="1">
    <source>
        <dbReference type="SAM" id="MobiDB-lite"/>
    </source>
</evidence>
<evidence type="ECO:0000259" key="2">
    <source>
        <dbReference type="Pfam" id="PF01636"/>
    </source>
</evidence>
<dbReference type="Gene3D" id="3.30.200.20">
    <property type="entry name" value="Phosphorylase Kinase, domain 1"/>
    <property type="match status" value="1"/>
</dbReference>
<dbReference type="AlphaFoldDB" id="A0A1I2QT97"/>
<dbReference type="OrthoDB" id="60975at2"/>
<dbReference type="GO" id="GO:0016740">
    <property type="term" value="F:transferase activity"/>
    <property type="evidence" value="ECO:0007669"/>
    <property type="project" value="UniProtKB-KW"/>
</dbReference>
<gene>
    <name evidence="3" type="ORF">SAMN04488025_1253</name>
</gene>
<feature type="domain" description="Aminoglycoside phosphotransferase" evidence="2">
    <location>
        <begin position="22"/>
        <end position="237"/>
    </location>
</feature>
<dbReference type="PANTHER" id="PTHR21310">
    <property type="entry name" value="AMINOGLYCOSIDE PHOSPHOTRANSFERASE-RELATED-RELATED"/>
    <property type="match status" value="1"/>
</dbReference>
<dbReference type="InterPro" id="IPR051678">
    <property type="entry name" value="AGP_Transferase"/>
</dbReference>
<dbReference type="InterPro" id="IPR011009">
    <property type="entry name" value="Kinase-like_dom_sf"/>
</dbReference>
<dbReference type="PANTHER" id="PTHR21310:SF42">
    <property type="entry name" value="BIFUNCTIONAL AAC_APH"/>
    <property type="match status" value="1"/>
</dbReference>
<dbReference type="Gene3D" id="3.90.1200.10">
    <property type="match status" value="1"/>
</dbReference>
<organism evidence="3 4">
    <name type="scientific">Planifilum fulgidum</name>
    <dbReference type="NCBI Taxonomy" id="201973"/>
    <lineage>
        <taxon>Bacteria</taxon>
        <taxon>Bacillati</taxon>
        <taxon>Bacillota</taxon>
        <taxon>Bacilli</taxon>
        <taxon>Bacillales</taxon>
        <taxon>Thermoactinomycetaceae</taxon>
        <taxon>Planifilum</taxon>
    </lineage>
</organism>
<feature type="region of interest" description="Disordered" evidence="1">
    <location>
        <begin position="287"/>
        <end position="325"/>
    </location>
</feature>